<evidence type="ECO:0000256" key="4">
    <source>
        <dbReference type="ARBA" id="ARBA00023136"/>
    </source>
</evidence>
<evidence type="ECO:0000256" key="2">
    <source>
        <dbReference type="ARBA" id="ARBA00022692"/>
    </source>
</evidence>
<dbReference type="Proteomes" id="UP000727490">
    <property type="component" value="Unassembled WGS sequence"/>
</dbReference>
<dbReference type="AlphaFoldDB" id="A0A951IVB9"/>
<name>A0A951IVB9_9BACT</name>
<feature type="transmembrane region" description="Helical" evidence="5">
    <location>
        <begin position="78"/>
        <end position="97"/>
    </location>
</feature>
<dbReference type="InterPro" id="IPR004710">
    <property type="entry name" value="Bilac:Na_transpt"/>
</dbReference>
<evidence type="ECO:0000256" key="3">
    <source>
        <dbReference type="ARBA" id="ARBA00022989"/>
    </source>
</evidence>
<feature type="transmembrane region" description="Helical" evidence="5">
    <location>
        <begin position="151"/>
        <end position="171"/>
    </location>
</feature>
<dbReference type="Pfam" id="PF01758">
    <property type="entry name" value="SBF"/>
    <property type="match status" value="1"/>
</dbReference>
<dbReference type="InterPro" id="IPR002657">
    <property type="entry name" value="BilAc:Na_symport/Acr3"/>
</dbReference>
<gene>
    <name evidence="6" type="ORF">EGN73_02480</name>
</gene>
<dbReference type="PANTHER" id="PTHR10361:SF28">
    <property type="entry name" value="P3 PROTEIN-RELATED"/>
    <property type="match status" value="1"/>
</dbReference>
<feature type="transmembrane region" description="Helical" evidence="5">
    <location>
        <begin position="109"/>
        <end position="131"/>
    </location>
</feature>
<evidence type="ECO:0000256" key="5">
    <source>
        <dbReference type="SAM" id="Phobius"/>
    </source>
</evidence>
<keyword evidence="4 5" id="KW-0472">Membrane</keyword>
<comment type="caution">
    <text evidence="6">The sequence shown here is derived from an EMBL/GenBank/DDBJ whole genome shotgun (WGS) entry which is preliminary data.</text>
</comment>
<evidence type="ECO:0000313" key="6">
    <source>
        <dbReference type="EMBL" id="MBW3466682.1"/>
    </source>
</evidence>
<evidence type="ECO:0000256" key="1">
    <source>
        <dbReference type="ARBA" id="ARBA00004141"/>
    </source>
</evidence>
<keyword evidence="2 5" id="KW-0812">Transmembrane</keyword>
<dbReference type="GO" id="GO:0016020">
    <property type="term" value="C:membrane"/>
    <property type="evidence" value="ECO:0007669"/>
    <property type="project" value="UniProtKB-SubCell"/>
</dbReference>
<comment type="subcellular location">
    <subcellularLocation>
        <location evidence="1">Membrane</location>
        <topology evidence="1">Multi-pass membrane protein</topology>
    </subcellularLocation>
</comment>
<dbReference type="PANTHER" id="PTHR10361">
    <property type="entry name" value="SODIUM-BILE ACID COTRANSPORTER"/>
    <property type="match status" value="1"/>
</dbReference>
<keyword evidence="7" id="KW-1185">Reference proteome</keyword>
<reference evidence="6 7" key="1">
    <citation type="journal article" date="2020" name="Syst. Appl. Microbiol.">
        <title>Arthrospiribacter ruber gen. nov., sp. nov., a novel bacterium isolated from Arthrospira cultures.</title>
        <authorList>
            <person name="Waleron M."/>
            <person name="Misztak A."/>
            <person name="Waleron M.M."/>
            <person name="Furmaniak M."/>
            <person name="Mrozik A."/>
            <person name="Waleron K."/>
        </authorList>
    </citation>
    <scope>NUCLEOTIDE SEQUENCE [LARGE SCALE GENOMIC DNA]</scope>
    <source>
        <strain evidence="6 7">DPMB0001</strain>
    </source>
</reference>
<dbReference type="RefSeq" id="WP_219286770.1">
    <property type="nucleotide sequence ID" value="NZ_RPHB01000001.1"/>
</dbReference>
<organism evidence="6 7">
    <name type="scientific">Arthrospiribacter ruber</name>
    <dbReference type="NCBI Taxonomy" id="2487934"/>
    <lineage>
        <taxon>Bacteria</taxon>
        <taxon>Pseudomonadati</taxon>
        <taxon>Bacteroidota</taxon>
        <taxon>Cytophagia</taxon>
        <taxon>Cytophagales</taxon>
        <taxon>Cyclobacteriaceae</taxon>
        <taxon>Arthrospiribacter</taxon>
    </lineage>
</organism>
<feature type="transmembrane region" description="Helical" evidence="5">
    <location>
        <begin position="17"/>
        <end position="37"/>
    </location>
</feature>
<feature type="transmembrane region" description="Helical" evidence="5">
    <location>
        <begin position="207"/>
        <end position="233"/>
    </location>
</feature>
<dbReference type="EMBL" id="RPHB01000001">
    <property type="protein sequence ID" value="MBW3466682.1"/>
    <property type="molecule type" value="Genomic_DNA"/>
</dbReference>
<accession>A0A951IVB9</accession>
<feature type="transmembrane region" description="Helical" evidence="5">
    <location>
        <begin position="183"/>
        <end position="201"/>
    </location>
</feature>
<keyword evidence="3 5" id="KW-1133">Transmembrane helix</keyword>
<proteinExistence type="predicted"/>
<sequence>MIDQLDQSRLNFDQDSLLLLNISLAIIMFGVALDLKVKDFKYIGQNPKAFFLGILSQFLFLPFLTFLLVVAIEPPPSVALGMFLVAACPGGNVSNFMTHLAKGNTALSVSLTAFSTAFSIFLTPFNFALWSGFYAPSSVLLREIALNYSDVFQTVALILGIPLIVGMYLNYKFPDWAIKTSRLLKPVSILIFAAFVVIAFIGNYDLFLTFIGLIFIWVFGHNLIALFSGFILAKIGRLPLEDTKTLTIETGIQNSGLALVLIFTYFDGLGGMAIIAAWWGIWHILSGMSIALIWKNFTSRIMSPAFENQ</sequence>
<evidence type="ECO:0000313" key="7">
    <source>
        <dbReference type="Proteomes" id="UP000727490"/>
    </source>
</evidence>
<feature type="transmembrane region" description="Helical" evidence="5">
    <location>
        <begin position="49"/>
        <end position="72"/>
    </location>
</feature>
<protein>
    <submittedName>
        <fullName evidence="6">Bile acid:sodium symporter family protein</fullName>
    </submittedName>
</protein>